<evidence type="ECO:0000313" key="3">
    <source>
        <dbReference type="Proteomes" id="UP000243797"/>
    </source>
</evidence>
<comment type="caution">
    <text evidence="2">The sequence shown here is derived from an EMBL/GenBank/DDBJ whole genome shotgun (WGS) entry which is preliminary data.</text>
</comment>
<feature type="compositionally biased region" description="Low complexity" evidence="1">
    <location>
        <begin position="303"/>
        <end position="319"/>
    </location>
</feature>
<dbReference type="EMBL" id="NKHZ01000031">
    <property type="protein sequence ID" value="PNS19612.1"/>
    <property type="molecule type" value="Genomic_DNA"/>
</dbReference>
<feature type="region of interest" description="Disordered" evidence="1">
    <location>
        <begin position="302"/>
        <end position="356"/>
    </location>
</feature>
<name>A0A2K1QX28_9PEZI</name>
<keyword evidence="2" id="KW-0378">Hydrolase</keyword>
<protein>
    <submittedName>
        <fullName evidence="2">Fatty-acid amide hydrolase 1</fullName>
    </submittedName>
</protein>
<reference evidence="2 3" key="1">
    <citation type="submission" date="2017-06" db="EMBL/GenBank/DDBJ databases">
        <title>Draft genome sequence of a variant of Elsinoe murrayae.</title>
        <authorList>
            <person name="Cheng Q."/>
        </authorList>
    </citation>
    <scope>NUCLEOTIDE SEQUENCE [LARGE SCALE GENOMIC DNA]</scope>
    <source>
        <strain evidence="2 3">CQ-2017a</strain>
    </source>
</reference>
<proteinExistence type="predicted"/>
<dbReference type="OrthoDB" id="4121208at2759"/>
<evidence type="ECO:0000313" key="2">
    <source>
        <dbReference type="EMBL" id="PNS19612.1"/>
    </source>
</evidence>
<organism evidence="2 3">
    <name type="scientific">Sphaceloma murrayae</name>
    <dbReference type="NCBI Taxonomy" id="2082308"/>
    <lineage>
        <taxon>Eukaryota</taxon>
        <taxon>Fungi</taxon>
        <taxon>Dikarya</taxon>
        <taxon>Ascomycota</taxon>
        <taxon>Pezizomycotina</taxon>
        <taxon>Dothideomycetes</taxon>
        <taxon>Dothideomycetidae</taxon>
        <taxon>Myriangiales</taxon>
        <taxon>Elsinoaceae</taxon>
        <taxon>Sphaceloma</taxon>
    </lineage>
</organism>
<feature type="compositionally biased region" description="Acidic residues" evidence="1">
    <location>
        <begin position="338"/>
        <end position="356"/>
    </location>
</feature>
<gene>
    <name evidence="2" type="ORF">CAC42_7456</name>
</gene>
<sequence length="356" mass="38378">MAKPAFDHHAVDIVRRQDPSPALPVMAAAVTTPLAPLVYTYVTPSPGATPVPVTRIGQEVTSYIPQYTICALPPVAAIPQPTPTPWPSNKPYNNYTASYETGPGRCATIYSETLTSVCATTLTGLIDRYTVTSCAQNVTFSTQYGYLLVTATPETTNYAPATITPSPSPSVSVRTLTTYFLASWQALTTAGPPTDVDLRICSYQTNGTYLCMLEYQIWRPATVTYISTTTTSINLTTTMAGPSQLIFETITANISARLTTVSLIETAELTYSLESESTSVAERTATLTQTRPGLTETWTLSQARARSTRTTTAVRTSTVYGGTTTLRLSEVTPAPGEEGGDREEDREEKGEGDEDE</sequence>
<dbReference type="GO" id="GO:0016787">
    <property type="term" value="F:hydrolase activity"/>
    <property type="evidence" value="ECO:0007669"/>
    <property type="project" value="UniProtKB-KW"/>
</dbReference>
<dbReference type="AlphaFoldDB" id="A0A2K1QX28"/>
<keyword evidence="3" id="KW-1185">Reference proteome</keyword>
<dbReference type="InParanoid" id="A0A2K1QX28"/>
<evidence type="ECO:0000256" key="1">
    <source>
        <dbReference type="SAM" id="MobiDB-lite"/>
    </source>
</evidence>
<dbReference type="Proteomes" id="UP000243797">
    <property type="component" value="Unassembled WGS sequence"/>
</dbReference>
<accession>A0A2K1QX28</accession>